<feature type="transmembrane region" description="Helical" evidence="2">
    <location>
        <begin position="408"/>
        <end position="432"/>
    </location>
</feature>
<name>A0A7S4UVM0_9DINO</name>
<evidence type="ECO:0000256" key="2">
    <source>
        <dbReference type="SAM" id="Phobius"/>
    </source>
</evidence>
<reference evidence="3" key="1">
    <citation type="submission" date="2021-01" db="EMBL/GenBank/DDBJ databases">
        <authorList>
            <person name="Corre E."/>
            <person name="Pelletier E."/>
            <person name="Niang G."/>
            <person name="Scheremetjew M."/>
            <person name="Finn R."/>
            <person name="Kale V."/>
            <person name="Holt S."/>
            <person name="Cochrane G."/>
            <person name="Meng A."/>
            <person name="Brown T."/>
            <person name="Cohen L."/>
        </authorList>
    </citation>
    <scope>NUCLEOTIDE SEQUENCE</scope>
    <source>
        <strain evidence="3">CCMP3105</strain>
    </source>
</reference>
<evidence type="ECO:0000256" key="1">
    <source>
        <dbReference type="SAM" id="Coils"/>
    </source>
</evidence>
<dbReference type="GO" id="GO:0006816">
    <property type="term" value="P:calcium ion transport"/>
    <property type="evidence" value="ECO:0007669"/>
    <property type="project" value="InterPro"/>
</dbReference>
<feature type="transmembrane region" description="Helical" evidence="2">
    <location>
        <begin position="476"/>
        <end position="503"/>
    </location>
</feature>
<sequence length="796" mass="91994">MEQDQQWQVSMEGREEQYSLLAQLFDTAAEIVQGPNRGNQLLLLDSEILLDLTQLWKRQRIDEFAFRELIQDNEDLFDMWMQLLRAMRLCEISALKFALSLLEEEYLDPETPSFRELSEAIVEHKKLTIRHMVEELDPKIVCDKVITHWNLSAEATDPAHAVQPVKDEELVVENDTADRIDRPKREVEAADYPLQEQQEHCLELCFLCWALFQGVRDSAEFRTKDNFKAPLERRHRVGRPPELFTYQRWNTMKTRVYDHFHNTLNAVHHPRYIYFLFARVELLRGQRLQKAFFMVPRAIRSLKSQSLIKDWQEGLINAVDRSGPEAQLQDFTERVRDEYVSFVQHQYALSRRAFPVNSAGQLMALARELIKALTLAITLWVAAVYDGSYSRRHRLGDFAAHYGERWHVAGIFCLGLLHFAACACLVFFHVVAYSHWLIQIGLNTWRDEHPTEHHRLGGPLLLFLTTYYFVQDTSLLVKLALAAISFVGLHMDYLVFSIHLMYVCAQFETLEKVFDALRITSLEVGSTVMLAFCVQYCFLVLGLLTFSEGYGFADMDTSGCGSLRECLLAHLDYGFRSGPVWNTPELTLWRFLFDYLYNMIVILILAAIISGIIIDTFADMRANVQFKDKEQGTKCFICGIEAPYLERNSQPAVKFPQHVLHDHNMWSYARFLLHLEEAQGSELNGPESYVREKLRAADYSFYPTGRALALDTDDSDDLAERTLRVKDLEDLRGVMSECAEGTERILGSNFEVKTGIKESRDSVQDLKLRLDTLQLDVRRVQAELAKRNQQQAPKGP</sequence>
<proteinExistence type="predicted"/>
<evidence type="ECO:0000313" key="3">
    <source>
        <dbReference type="EMBL" id="CAE4574665.1"/>
    </source>
</evidence>
<keyword evidence="1" id="KW-0175">Coiled coil</keyword>
<protein>
    <recommendedName>
        <fullName evidence="4">Ion transport domain-containing protein</fullName>
    </recommendedName>
</protein>
<keyword evidence="2" id="KW-1133">Transmembrane helix</keyword>
<evidence type="ECO:0008006" key="4">
    <source>
        <dbReference type="Google" id="ProtNLM"/>
    </source>
</evidence>
<feature type="transmembrane region" description="Helical" evidence="2">
    <location>
        <begin position="524"/>
        <end position="546"/>
    </location>
</feature>
<keyword evidence="2" id="KW-0812">Transmembrane</keyword>
<dbReference type="AlphaFoldDB" id="A0A7S4UVM0"/>
<feature type="transmembrane region" description="Helical" evidence="2">
    <location>
        <begin position="595"/>
        <end position="618"/>
    </location>
</feature>
<feature type="coiled-coil region" evidence="1">
    <location>
        <begin position="756"/>
        <end position="790"/>
    </location>
</feature>
<accession>A0A7S4UVM0</accession>
<dbReference type="InterPro" id="IPR015925">
    <property type="entry name" value="Ryanodine_IP3_receptor"/>
</dbReference>
<feature type="transmembrane region" description="Helical" evidence="2">
    <location>
        <begin position="369"/>
        <end position="388"/>
    </location>
</feature>
<organism evidence="3">
    <name type="scientific">Alexandrium monilatum</name>
    <dbReference type="NCBI Taxonomy" id="311494"/>
    <lineage>
        <taxon>Eukaryota</taxon>
        <taxon>Sar</taxon>
        <taxon>Alveolata</taxon>
        <taxon>Dinophyceae</taxon>
        <taxon>Gonyaulacales</taxon>
        <taxon>Pyrocystaceae</taxon>
        <taxon>Alexandrium</taxon>
    </lineage>
</organism>
<dbReference type="PANTHER" id="PTHR13715:SF99">
    <property type="entry name" value="INOSITOL 1,4,5-TRISPHOSPHATE RECEPTOR-LIKE PROTEIN A"/>
    <property type="match status" value="1"/>
</dbReference>
<dbReference type="EMBL" id="HBNR01021446">
    <property type="protein sequence ID" value="CAE4574665.1"/>
    <property type="molecule type" value="Transcribed_RNA"/>
</dbReference>
<dbReference type="PANTHER" id="PTHR13715">
    <property type="entry name" value="RYANODINE RECEPTOR AND IP3 RECEPTOR"/>
    <property type="match status" value="1"/>
</dbReference>
<keyword evidence="2" id="KW-0472">Membrane</keyword>
<gene>
    <name evidence="3" type="ORF">AMON00008_LOCUS14284</name>
</gene>